<protein>
    <recommendedName>
        <fullName evidence="1">Glyoxalase/fosfomycin resistance/dioxygenase domain-containing protein</fullName>
    </recommendedName>
</protein>
<proteinExistence type="predicted"/>
<evidence type="ECO:0000313" key="2">
    <source>
        <dbReference type="EMBL" id="SVC77019.1"/>
    </source>
</evidence>
<accession>A0A382PUJ7</accession>
<sequence length="95" mass="10831">MDSIDHIAIQVPDINQAVKSYTDKFDCEVIYIDTTWAMLKFDNINLALVIPTEHPPHIAFIDHNVKAGVIHRDGSEAKYEDDGFGNTIEKIKYKK</sequence>
<dbReference type="InterPro" id="IPR004360">
    <property type="entry name" value="Glyas_Fos-R_dOase_dom"/>
</dbReference>
<dbReference type="AlphaFoldDB" id="A0A382PUJ7"/>
<organism evidence="2">
    <name type="scientific">marine metagenome</name>
    <dbReference type="NCBI Taxonomy" id="408172"/>
    <lineage>
        <taxon>unclassified sequences</taxon>
        <taxon>metagenomes</taxon>
        <taxon>ecological metagenomes</taxon>
    </lineage>
</organism>
<name>A0A382PUJ7_9ZZZZ</name>
<reference evidence="2" key="1">
    <citation type="submission" date="2018-05" db="EMBL/GenBank/DDBJ databases">
        <authorList>
            <person name="Lanie J.A."/>
            <person name="Ng W.-L."/>
            <person name="Kazmierczak K.M."/>
            <person name="Andrzejewski T.M."/>
            <person name="Davidsen T.M."/>
            <person name="Wayne K.J."/>
            <person name="Tettelin H."/>
            <person name="Glass J.I."/>
            <person name="Rusch D."/>
            <person name="Podicherti R."/>
            <person name="Tsui H.-C.T."/>
            <person name="Winkler M.E."/>
        </authorList>
    </citation>
    <scope>NUCLEOTIDE SEQUENCE</scope>
</reference>
<evidence type="ECO:0000259" key="1">
    <source>
        <dbReference type="Pfam" id="PF00903"/>
    </source>
</evidence>
<gene>
    <name evidence="2" type="ORF">METZ01_LOCUS329873</name>
</gene>
<dbReference type="Pfam" id="PF00903">
    <property type="entry name" value="Glyoxalase"/>
    <property type="match status" value="1"/>
</dbReference>
<feature type="domain" description="Glyoxalase/fosfomycin resistance/dioxygenase" evidence="1">
    <location>
        <begin position="4"/>
        <end position="57"/>
    </location>
</feature>
<dbReference type="EMBL" id="UINC01109885">
    <property type="protein sequence ID" value="SVC77019.1"/>
    <property type="molecule type" value="Genomic_DNA"/>
</dbReference>
<dbReference type="SUPFAM" id="SSF54593">
    <property type="entry name" value="Glyoxalase/Bleomycin resistance protein/Dihydroxybiphenyl dioxygenase"/>
    <property type="match status" value="1"/>
</dbReference>
<dbReference type="Gene3D" id="3.10.180.10">
    <property type="entry name" value="2,3-Dihydroxybiphenyl 1,2-Dioxygenase, domain 1"/>
    <property type="match status" value="1"/>
</dbReference>
<dbReference type="InterPro" id="IPR029068">
    <property type="entry name" value="Glyas_Bleomycin-R_OHBP_Dase"/>
</dbReference>